<accession>A0A1W2LSA6</accession>
<organism evidence="1 2">
    <name type="scientific">Amycolatopsis keratiniphila subsp. keratiniphila</name>
    <dbReference type="NCBI Taxonomy" id="227715"/>
    <lineage>
        <taxon>Bacteria</taxon>
        <taxon>Bacillati</taxon>
        <taxon>Actinomycetota</taxon>
        <taxon>Actinomycetes</taxon>
        <taxon>Pseudonocardiales</taxon>
        <taxon>Pseudonocardiaceae</taxon>
        <taxon>Amycolatopsis</taxon>
        <taxon>Amycolatopsis japonica group</taxon>
    </lineage>
</organism>
<reference evidence="1 2" key="1">
    <citation type="submission" date="2016-12" db="EMBL/GenBank/DDBJ databases">
        <title>Amycolatopsis keratiniphila subsp. keratiniphila genome sequencing and assembly.</title>
        <authorList>
            <person name="Mayilraj S."/>
            <person name="Kaur N."/>
        </authorList>
    </citation>
    <scope>NUCLEOTIDE SEQUENCE [LARGE SCALE GENOMIC DNA]</scope>
    <source>
        <strain evidence="1 2">DSM 44409</strain>
    </source>
</reference>
<dbReference type="OrthoDB" id="2530105at2"/>
<protein>
    <submittedName>
        <fullName evidence="1">Enediyne biosynthesis protein</fullName>
    </submittedName>
</protein>
<proteinExistence type="predicted"/>
<dbReference type="AlphaFoldDB" id="A0A1W2LSA6"/>
<dbReference type="EMBL" id="LQMT02000021">
    <property type="protein sequence ID" value="ONF67480.1"/>
    <property type="molecule type" value="Genomic_DNA"/>
</dbReference>
<evidence type="ECO:0000313" key="2">
    <source>
        <dbReference type="Proteomes" id="UP000076660"/>
    </source>
</evidence>
<name>A0A1W2LSA6_9PSEU</name>
<comment type="caution">
    <text evidence="1">The sequence shown here is derived from an EMBL/GenBank/DDBJ whole genome shotgun (WGS) entry which is preliminary data.</text>
</comment>
<gene>
    <name evidence="1" type="ORF">AVR91_0222295</name>
</gene>
<dbReference type="Proteomes" id="UP000076660">
    <property type="component" value="Unassembled WGS sequence"/>
</dbReference>
<dbReference type="Pfam" id="PF08012">
    <property type="entry name" value="DUF1702"/>
    <property type="match status" value="1"/>
</dbReference>
<evidence type="ECO:0000313" key="1">
    <source>
        <dbReference type="EMBL" id="ONF67480.1"/>
    </source>
</evidence>
<sequence>MMSSLLGALRKVMFAPSLASVGFEGRGFGVPRTPSTARLESIPQSVVCGFEWGIDAPALWEAERRLDMVEPEMRGFAYEGAAMAFTILDVMPGGRKDRTAELMSGPGLPHVFLTYIGIGFAMARLPRPLWKKVLPELDGVPFHPTMSWLAVDGYAFDRAYFDTRKWVDEQFVPKPYPWAGAPAYFPRACDQGIGRALWFINGGDPVKVAAAVDRFPAGRRPDLWSGVGLASTFAGGCDRPGLVRLREAAGEHQDELGLGVVFAVKARTFSSFVPPHTRRAARALAGLSIEEAVRLADSTEVTEDAADGTPAYELWRQNIREGLAPSAGRLSA</sequence>
<dbReference type="InterPro" id="IPR012964">
    <property type="entry name" value="DUF1702"/>
</dbReference>